<evidence type="ECO:0000313" key="2">
    <source>
        <dbReference type="Proteomes" id="UP000326340"/>
    </source>
</evidence>
<accession>A0A5Q4C3Z8</accession>
<evidence type="ECO:0000313" key="1">
    <source>
        <dbReference type="EMBL" id="TQN74052.1"/>
    </source>
</evidence>
<protein>
    <submittedName>
        <fullName evidence="1">Uncharacterized protein</fullName>
    </submittedName>
</protein>
<dbReference type="AlphaFoldDB" id="A0A5Q4C3Z8"/>
<dbReference type="EMBL" id="PUHP01000058">
    <property type="protein sequence ID" value="TQN74052.1"/>
    <property type="molecule type" value="Genomic_DNA"/>
</dbReference>
<proteinExistence type="predicted"/>
<organism evidence="1 2">
    <name type="scientific">Colletotrichum shisoi</name>
    <dbReference type="NCBI Taxonomy" id="2078593"/>
    <lineage>
        <taxon>Eukaryota</taxon>
        <taxon>Fungi</taxon>
        <taxon>Dikarya</taxon>
        <taxon>Ascomycota</taxon>
        <taxon>Pezizomycotina</taxon>
        <taxon>Sordariomycetes</taxon>
        <taxon>Hypocreomycetidae</taxon>
        <taxon>Glomerellales</taxon>
        <taxon>Glomerellaceae</taxon>
        <taxon>Colletotrichum</taxon>
        <taxon>Colletotrichum destructivum species complex</taxon>
    </lineage>
</organism>
<name>A0A5Q4C3Z8_9PEZI</name>
<gene>
    <name evidence="1" type="ORF">CSHISOI_01372</name>
</gene>
<comment type="caution">
    <text evidence="1">The sequence shown here is derived from an EMBL/GenBank/DDBJ whole genome shotgun (WGS) entry which is preliminary data.</text>
</comment>
<sequence length="119" mass="12750">MASHNGQRVLSGPPVSARGASGLTRLFAFAQPFLATPTTPYWRAATSFLDSLSVLSLSSSSCQTDQSARQCRHMYATTTTTTSSSSSSSLSWYPAVRMTRRSVASWPTTITRLSPPTVA</sequence>
<reference evidence="1 2" key="1">
    <citation type="journal article" date="2019" name="Sci. Rep.">
        <title>Colletotrichum shisoi sp. nov., an anthracnose pathogen of Perilla frutescens in Japan: molecular phylogenetic, morphological and genomic evidence.</title>
        <authorList>
            <person name="Gan P."/>
            <person name="Tsushima A."/>
            <person name="Hiroyama R."/>
            <person name="Narusaka M."/>
            <person name="Takano Y."/>
            <person name="Narusaka Y."/>
            <person name="Kawaradani M."/>
            <person name="Damm U."/>
            <person name="Shirasu K."/>
        </authorList>
    </citation>
    <scope>NUCLEOTIDE SEQUENCE [LARGE SCALE GENOMIC DNA]</scope>
    <source>
        <strain evidence="1 2">PG-2018a</strain>
    </source>
</reference>
<dbReference type="Proteomes" id="UP000326340">
    <property type="component" value="Unassembled WGS sequence"/>
</dbReference>
<keyword evidence="2" id="KW-1185">Reference proteome</keyword>